<evidence type="ECO:0000313" key="3">
    <source>
        <dbReference type="Proteomes" id="UP000654075"/>
    </source>
</evidence>
<comment type="caution">
    <text evidence="2">The sequence shown here is derived from an EMBL/GenBank/DDBJ whole genome shotgun (WGS) entry which is preliminary data.</text>
</comment>
<evidence type="ECO:0000313" key="2">
    <source>
        <dbReference type="EMBL" id="CAE8628169.1"/>
    </source>
</evidence>
<organism evidence="2 3">
    <name type="scientific">Polarella glacialis</name>
    <name type="common">Dinoflagellate</name>
    <dbReference type="NCBI Taxonomy" id="89957"/>
    <lineage>
        <taxon>Eukaryota</taxon>
        <taxon>Sar</taxon>
        <taxon>Alveolata</taxon>
        <taxon>Dinophyceae</taxon>
        <taxon>Suessiales</taxon>
        <taxon>Suessiaceae</taxon>
        <taxon>Polarella</taxon>
    </lineage>
</organism>
<dbReference type="Pfam" id="PF14027">
    <property type="entry name" value="Questin_oxidase"/>
    <property type="match status" value="1"/>
</dbReference>
<evidence type="ECO:0000256" key="1">
    <source>
        <dbReference type="ARBA" id="ARBA00023002"/>
    </source>
</evidence>
<reference evidence="2" key="1">
    <citation type="submission" date="2021-02" db="EMBL/GenBank/DDBJ databases">
        <authorList>
            <person name="Dougan E. K."/>
            <person name="Rhodes N."/>
            <person name="Thang M."/>
            <person name="Chan C."/>
        </authorList>
    </citation>
    <scope>NUCLEOTIDE SEQUENCE</scope>
</reference>
<dbReference type="EMBL" id="CAJNNV010029353">
    <property type="protein sequence ID" value="CAE8628169.1"/>
    <property type="molecule type" value="Genomic_DNA"/>
</dbReference>
<proteinExistence type="predicted"/>
<name>A0A813GS50_POLGL</name>
<keyword evidence="3" id="KW-1185">Reference proteome</keyword>
<dbReference type="AlphaFoldDB" id="A0A813GS50"/>
<dbReference type="GO" id="GO:0016491">
    <property type="term" value="F:oxidoreductase activity"/>
    <property type="evidence" value="ECO:0007669"/>
    <property type="project" value="UniProtKB-KW"/>
</dbReference>
<accession>A0A813GS50</accession>
<dbReference type="InterPro" id="IPR025337">
    <property type="entry name" value="Questin_oxidase-like"/>
</dbReference>
<dbReference type="Proteomes" id="UP000654075">
    <property type="component" value="Unassembled WGS sequence"/>
</dbReference>
<gene>
    <name evidence="2" type="ORF">PGLA1383_LOCUS44851</name>
</gene>
<protein>
    <submittedName>
        <fullName evidence="2">Uncharacterized protein</fullName>
    </submittedName>
</protein>
<keyword evidence="1" id="KW-0560">Oxidoreductase</keyword>
<sequence length="315" mass="34046">MGDMNAVAEFRAFFVAEAGTMGLDAMLRSYLPRLVLGQHKGLFHPIIRLSFALLSPGSCAEEAAEAMAYSSSRHEPLYSCAPQDFAGALEPDAQADASGPAADLTELEGQMHVAWEQLRLMYASRGYDGRGSSFQVLAKLYQDENLRALCLSHFPVSAETAEESVLLAVQLALQLYKAQPSLITLHAVTGGHAVSDLLPRLHPAARIVSAKLYWVWLSTVFVEKGAPPVSLWEQSTSSPLGDRDQASATTWPEVRRQALSPIDGEAQAGAAGLGDQEPQTHCIKMAYTCDAMCTKKEHALYLEIAGKVASSGRPW</sequence>